<comment type="caution">
    <text evidence="3">The sequence shown here is derived from an EMBL/GenBank/DDBJ whole genome shotgun (WGS) entry which is preliminary data.</text>
</comment>
<protein>
    <submittedName>
        <fullName evidence="3">PucR family transcriptional regulator</fullName>
    </submittedName>
</protein>
<dbReference type="Gene3D" id="1.10.10.2840">
    <property type="entry name" value="PucR C-terminal helix-turn-helix domain"/>
    <property type="match status" value="1"/>
</dbReference>
<feature type="domain" description="Purine catabolism PurC-like" evidence="1">
    <location>
        <begin position="18"/>
        <end position="137"/>
    </location>
</feature>
<feature type="domain" description="PucR C-terminal helix-turn-helix" evidence="2">
    <location>
        <begin position="479"/>
        <end position="537"/>
    </location>
</feature>
<dbReference type="PANTHER" id="PTHR33744">
    <property type="entry name" value="CARBOHYDRATE DIACID REGULATOR"/>
    <property type="match status" value="1"/>
</dbReference>
<evidence type="ECO:0000313" key="4">
    <source>
        <dbReference type="Proteomes" id="UP001500124"/>
    </source>
</evidence>
<gene>
    <name evidence="3" type="ORF">GCM10023336_66720</name>
</gene>
<dbReference type="Pfam" id="PF13556">
    <property type="entry name" value="HTH_30"/>
    <property type="match status" value="1"/>
</dbReference>
<dbReference type="EMBL" id="BAABKC010000117">
    <property type="protein sequence ID" value="GAA5076506.1"/>
    <property type="molecule type" value="Genomic_DNA"/>
</dbReference>
<reference evidence="4" key="1">
    <citation type="journal article" date="2019" name="Int. J. Syst. Evol. Microbiol.">
        <title>The Global Catalogue of Microorganisms (GCM) 10K type strain sequencing project: providing services to taxonomists for standard genome sequencing and annotation.</title>
        <authorList>
            <consortium name="The Broad Institute Genomics Platform"/>
            <consortium name="The Broad Institute Genome Sequencing Center for Infectious Disease"/>
            <person name="Wu L."/>
            <person name="Ma J."/>
        </authorList>
    </citation>
    <scope>NUCLEOTIDE SEQUENCE [LARGE SCALE GENOMIC DNA]</scope>
    <source>
        <strain evidence="4">JCM 18410</strain>
    </source>
</reference>
<dbReference type="Proteomes" id="UP001500124">
    <property type="component" value="Unassembled WGS sequence"/>
</dbReference>
<proteinExistence type="predicted"/>
<sequence length="542" mass="57296">MDPRPDTEGAGITVQRALELPGLRSGLPEILAGADRLTRTVRWVHAGEVPNIASLLKGGELLLTTGYGLGTRPADQRAFVRTLAERGIAALVVELGPRFARLPATLVETARTAGLPLVQLHREVPFVTVTEEIHTEIVNGHYALLQRAEEVHRRCTEALLGGGGVPQVLAILAGAAGNPVFLETPDGRLLYAAGPGPEGADPLQVWEGLRGQHKDAPPAGSVLVDVPGGGPGTGSVRARLVLLPVRAPLAPVHRMATERAAGILAVVLMQARQEEELAARGRGDFLTDLAEGRIAAEDAPAQARVLGFKPGASPLLPVVMRLGDALAPGGGWAVLARAVAEELAAVGVPVLLGVRPVEGRVPLLVGLRSETERAAVADRVAAALRAGVERAGMHRPGAQPPVVVVGVAGGWAAASAGLRHAAETATAAQGLPERPWYDARRLDIDLLLWRLRDHPDLAAFVDRAIGPLRDHDNRSKPPLLPTLQTYLAHAGRKAETARELHLNRQTLYNRLARIGELLGTDLDDPQTVLALSLALRARRHVP</sequence>
<dbReference type="InterPro" id="IPR051448">
    <property type="entry name" value="CdaR-like_regulators"/>
</dbReference>
<accession>A0ABP9LE45</accession>
<dbReference type="PANTHER" id="PTHR33744:SF1">
    <property type="entry name" value="DNA-BINDING TRANSCRIPTIONAL ACTIVATOR ADER"/>
    <property type="match status" value="1"/>
</dbReference>
<name>A0ABP9LE45_9ACTN</name>
<dbReference type="InterPro" id="IPR025736">
    <property type="entry name" value="PucR_C-HTH_dom"/>
</dbReference>
<evidence type="ECO:0000313" key="3">
    <source>
        <dbReference type="EMBL" id="GAA5076506.1"/>
    </source>
</evidence>
<dbReference type="InterPro" id="IPR042070">
    <property type="entry name" value="PucR_C-HTH_sf"/>
</dbReference>
<evidence type="ECO:0000259" key="2">
    <source>
        <dbReference type="Pfam" id="PF13556"/>
    </source>
</evidence>
<evidence type="ECO:0000259" key="1">
    <source>
        <dbReference type="Pfam" id="PF07905"/>
    </source>
</evidence>
<dbReference type="Pfam" id="PF07905">
    <property type="entry name" value="PucR"/>
    <property type="match status" value="1"/>
</dbReference>
<keyword evidence="4" id="KW-1185">Reference proteome</keyword>
<dbReference type="RefSeq" id="WP_345671755.1">
    <property type="nucleotide sequence ID" value="NZ_BAABKC010000117.1"/>
</dbReference>
<organism evidence="3 4">
    <name type="scientific">Streptomyces similanensis</name>
    <dbReference type="NCBI Taxonomy" id="1274988"/>
    <lineage>
        <taxon>Bacteria</taxon>
        <taxon>Bacillati</taxon>
        <taxon>Actinomycetota</taxon>
        <taxon>Actinomycetes</taxon>
        <taxon>Kitasatosporales</taxon>
        <taxon>Streptomycetaceae</taxon>
        <taxon>Streptomyces</taxon>
    </lineage>
</organism>
<dbReference type="InterPro" id="IPR012914">
    <property type="entry name" value="PucR_dom"/>
</dbReference>